<dbReference type="AlphaFoldDB" id="A0AAV3EE49"/>
<sequence>MSDYRFVGEEEADVAKIIQEKNRLAYKIDKRTIKDDNLGKHYDKIKNKCSNYYETFQEIYHQKCGYCGVSVAINSAPQYELDHFINELKKHLQMENL</sequence>
<comment type="caution">
    <text evidence="1">The sequence shown here is derived from an EMBL/GenBank/DDBJ whole genome shotgun (WGS) entry which is preliminary data.</text>
</comment>
<proteinExistence type="predicted"/>
<gene>
    <name evidence="1" type="ORF">HMPREF9960_1471</name>
</gene>
<protein>
    <submittedName>
        <fullName evidence="1">Conserved domain protein</fullName>
    </submittedName>
</protein>
<dbReference type="EMBL" id="AFUE01000008">
    <property type="protein sequence ID" value="EGU66993.1"/>
    <property type="molecule type" value="Genomic_DNA"/>
</dbReference>
<dbReference type="RefSeq" id="WP_005592426.1">
    <property type="nucleotide sequence ID" value="NZ_AFUE01000008.1"/>
</dbReference>
<evidence type="ECO:0000313" key="2">
    <source>
        <dbReference type="Proteomes" id="UP000004274"/>
    </source>
</evidence>
<dbReference type="Proteomes" id="UP000004274">
    <property type="component" value="Unassembled WGS sequence"/>
</dbReference>
<name>A0AAV3EE49_STRCR</name>
<organism evidence="1 2">
    <name type="scientific">Streptococcus cristatus ATCC 51100</name>
    <dbReference type="NCBI Taxonomy" id="889201"/>
    <lineage>
        <taxon>Bacteria</taxon>
        <taxon>Bacillati</taxon>
        <taxon>Bacillota</taxon>
        <taxon>Bacilli</taxon>
        <taxon>Lactobacillales</taxon>
        <taxon>Streptococcaceae</taxon>
        <taxon>Streptococcus</taxon>
    </lineage>
</organism>
<reference evidence="1 2" key="1">
    <citation type="submission" date="2011-05" db="EMBL/GenBank/DDBJ databases">
        <authorList>
            <person name="Durkin A.S."/>
            <person name="McCorrison J."/>
            <person name="Torralba M."/>
            <person name="Gillis M."/>
            <person name="Methe B."/>
            <person name="Sutton G."/>
            <person name="Nelson K.E."/>
        </authorList>
    </citation>
    <scope>NUCLEOTIDE SEQUENCE [LARGE SCALE GENOMIC DNA]</scope>
    <source>
        <strain evidence="1 2">ATCC 51100</strain>
    </source>
</reference>
<evidence type="ECO:0000313" key="1">
    <source>
        <dbReference type="EMBL" id="EGU66993.1"/>
    </source>
</evidence>
<accession>A0AAV3EE49</accession>